<evidence type="ECO:0000313" key="5">
    <source>
        <dbReference type="Proteomes" id="UP000278673"/>
    </source>
</evidence>
<dbReference type="Gene3D" id="1.10.357.10">
    <property type="entry name" value="Tetracycline Repressor, domain 2"/>
    <property type="match status" value="1"/>
</dbReference>
<dbReference type="InterPro" id="IPR009057">
    <property type="entry name" value="Homeodomain-like_sf"/>
</dbReference>
<comment type="caution">
    <text evidence="4">The sequence shown here is derived from an EMBL/GenBank/DDBJ whole genome shotgun (WGS) entry which is preliminary data.</text>
</comment>
<gene>
    <name evidence="4" type="ORF">EBN88_02455</name>
</gene>
<reference evidence="4 5" key="1">
    <citation type="submission" date="2018-10" db="EMBL/GenBank/DDBJ databases">
        <title>Isolation, diversity and antifungal activity of actinobacteria from wheat.</title>
        <authorList>
            <person name="Han C."/>
        </authorList>
    </citation>
    <scope>NUCLEOTIDE SEQUENCE [LARGE SCALE GENOMIC DNA]</scope>
    <source>
        <strain evidence="4 5">NEAU-YY642</strain>
    </source>
</reference>
<protein>
    <submittedName>
        <fullName evidence="4">TetR/AcrR family transcriptional regulator</fullName>
    </submittedName>
</protein>
<name>A0A3M2MF60_9ACTN</name>
<proteinExistence type="predicted"/>
<dbReference type="PANTHER" id="PTHR30055">
    <property type="entry name" value="HTH-TYPE TRANSCRIPTIONAL REGULATOR RUTR"/>
    <property type="match status" value="1"/>
</dbReference>
<dbReference type="InterPro" id="IPR050109">
    <property type="entry name" value="HTH-type_TetR-like_transc_reg"/>
</dbReference>
<dbReference type="GO" id="GO:0000976">
    <property type="term" value="F:transcription cis-regulatory region binding"/>
    <property type="evidence" value="ECO:0007669"/>
    <property type="project" value="TreeGrafter"/>
</dbReference>
<evidence type="ECO:0000259" key="3">
    <source>
        <dbReference type="PROSITE" id="PS50977"/>
    </source>
</evidence>
<dbReference type="PANTHER" id="PTHR30055:SF146">
    <property type="entry name" value="HTH-TYPE TRANSCRIPTIONAL DUAL REGULATOR CECR"/>
    <property type="match status" value="1"/>
</dbReference>
<dbReference type="InterPro" id="IPR001647">
    <property type="entry name" value="HTH_TetR"/>
</dbReference>
<keyword evidence="5" id="KW-1185">Reference proteome</keyword>
<dbReference type="EMBL" id="RFFJ01000005">
    <property type="protein sequence ID" value="RMI45878.1"/>
    <property type="molecule type" value="Genomic_DNA"/>
</dbReference>
<dbReference type="Pfam" id="PF00440">
    <property type="entry name" value="TetR_N"/>
    <property type="match status" value="1"/>
</dbReference>
<feature type="domain" description="HTH tetR-type" evidence="3">
    <location>
        <begin position="4"/>
        <end position="64"/>
    </location>
</feature>
<dbReference type="Proteomes" id="UP000278673">
    <property type="component" value="Unassembled WGS sequence"/>
</dbReference>
<evidence type="ECO:0000313" key="4">
    <source>
        <dbReference type="EMBL" id="RMI45878.1"/>
    </source>
</evidence>
<accession>A0A3M2MF60</accession>
<dbReference type="AlphaFoldDB" id="A0A3M2MF60"/>
<sequence>MSADERRESVIRAAVVEFGRSGYVGTSTAAIAKRVGVSQPYLFRLFPDKRAIFLAAARRSIERMRRHLEGAAEGLGPQEAHDAMCKAYFPLISDRDDLLFQMQMFVTVSIREADGDVEFAEEIRAQWAGLLDAIRGRLGDDPVLTRDFASIGMLINVTLTMGFPEGHRVWDELTVFDYLAGSGSQGAGEGAGAA</sequence>
<organism evidence="4 5">
    <name type="scientific">Streptomyces triticirhizae</name>
    <dbReference type="NCBI Taxonomy" id="2483353"/>
    <lineage>
        <taxon>Bacteria</taxon>
        <taxon>Bacillati</taxon>
        <taxon>Actinomycetota</taxon>
        <taxon>Actinomycetes</taxon>
        <taxon>Kitasatosporales</taxon>
        <taxon>Streptomycetaceae</taxon>
        <taxon>Streptomyces</taxon>
    </lineage>
</organism>
<keyword evidence="1 2" id="KW-0238">DNA-binding</keyword>
<dbReference type="SUPFAM" id="SSF46689">
    <property type="entry name" value="Homeodomain-like"/>
    <property type="match status" value="1"/>
</dbReference>
<feature type="DNA-binding region" description="H-T-H motif" evidence="2">
    <location>
        <begin position="27"/>
        <end position="46"/>
    </location>
</feature>
<evidence type="ECO:0000256" key="2">
    <source>
        <dbReference type="PROSITE-ProRule" id="PRU00335"/>
    </source>
</evidence>
<dbReference type="PROSITE" id="PS50977">
    <property type="entry name" value="HTH_TETR_2"/>
    <property type="match status" value="1"/>
</dbReference>
<dbReference type="GO" id="GO:0003700">
    <property type="term" value="F:DNA-binding transcription factor activity"/>
    <property type="evidence" value="ECO:0007669"/>
    <property type="project" value="TreeGrafter"/>
</dbReference>
<evidence type="ECO:0000256" key="1">
    <source>
        <dbReference type="ARBA" id="ARBA00023125"/>
    </source>
</evidence>